<dbReference type="EMBL" id="CP007128">
    <property type="protein sequence ID" value="AHG88333.1"/>
    <property type="molecule type" value="Genomic_DNA"/>
</dbReference>
<dbReference type="InterPro" id="IPR016181">
    <property type="entry name" value="Acyl_CoA_acyltransferase"/>
</dbReference>
<dbReference type="GO" id="GO:0016747">
    <property type="term" value="F:acyltransferase activity, transferring groups other than amino-acyl groups"/>
    <property type="evidence" value="ECO:0007669"/>
    <property type="project" value="InterPro"/>
</dbReference>
<feature type="domain" description="N-acetyltransferase" evidence="1">
    <location>
        <begin position="203"/>
        <end position="378"/>
    </location>
</feature>
<dbReference type="KEGG" id="gba:J421_0796"/>
<dbReference type="Proteomes" id="UP000019151">
    <property type="component" value="Chromosome"/>
</dbReference>
<dbReference type="InterPro" id="IPR039968">
    <property type="entry name" value="BcerS-like"/>
</dbReference>
<feature type="domain" description="N-acetyltransferase" evidence="1">
    <location>
        <begin position="3"/>
        <end position="187"/>
    </location>
</feature>
<organism evidence="2 3">
    <name type="scientific">Gemmatirosa kalamazoonensis</name>
    <dbReference type="NCBI Taxonomy" id="861299"/>
    <lineage>
        <taxon>Bacteria</taxon>
        <taxon>Pseudomonadati</taxon>
        <taxon>Gemmatimonadota</taxon>
        <taxon>Gemmatimonadia</taxon>
        <taxon>Gemmatimonadales</taxon>
        <taxon>Gemmatimonadaceae</taxon>
        <taxon>Gemmatirosa</taxon>
    </lineage>
</organism>
<dbReference type="InterPro" id="IPR000182">
    <property type="entry name" value="GNAT_dom"/>
</dbReference>
<dbReference type="OrthoDB" id="9806005at2"/>
<dbReference type="PROSITE" id="PS51186">
    <property type="entry name" value="GNAT"/>
    <property type="match status" value="2"/>
</dbReference>
<evidence type="ECO:0000259" key="1">
    <source>
        <dbReference type="PROSITE" id="PS51186"/>
    </source>
</evidence>
<dbReference type="RefSeq" id="WP_025409877.1">
    <property type="nucleotide sequence ID" value="NZ_CP007128.1"/>
</dbReference>
<evidence type="ECO:0000313" key="2">
    <source>
        <dbReference type="EMBL" id="AHG88333.1"/>
    </source>
</evidence>
<sequence length="389" mass="44703">MPLEIVPVETARDLRRFIDVPWHVYDPKEHPQWVPPLRLGVRDTLDDRKHPFYRQGARALFIARRDGKPVGRIAAIENRAHNAYYGDRTGFFGFFEAKDDQEAASALFDRAAEWLRARGLTSMRGPFNPSINYECGVLVGGYEHHPMLMTIWNPPYYDCLLKRAGFKGVKELLGWWFPATELDYKLPEGYARHAERAREKTNVVFRDLEPKQFARDIKVCWDVYNSAWEENWGFVPMSKPEFDHLGRDLKQIVDPHFAFAAEVDGEPAGIAIAVPDYNEIFKRIPSGRLFPTGIFKLLTGAKRLHTARIIVLGVKKEHRTRGIFALFLDEFMRRGKKYGMTGGEASWVLEDNILMSRPLESIGARPYRRWRIYERPLGAPDAPVSGGNA</sequence>
<keyword evidence="3" id="KW-1185">Reference proteome</keyword>
<protein>
    <recommendedName>
        <fullName evidence="1">N-acetyltransferase domain-containing protein</fullName>
    </recommendedName>
</protein>
<dbReference type="HOGENOM" id="CLU_053649_0_0_0"/>
<name>W0RG13_9BACT</name>
<dbReference type="AlphaFoldDB" id="W0RG13"/>
<dbReference type="eggNOG" id="COG0456">
    <property type="taxonomic scope" value="Bacteria"/>
</dbReference>
<dbReference type="PANTHER" id="PTHR41368:SF1">
    <property type="entry name" value="PROTEIN YGHO"/>
    <property type="match status" value="1"/>
</dbReference>
<dbReference type="Gene3D" id="3.40.630.30">
    <property type="match status" value="1"/>
</dbReference>
<gene>
    <name evidence="2" type="ORF">J421_0796</name>
</gene>
<evidence type="ECO:0000313" key="3">
    <source>
        <dbReference type="Proteomes" id="UP000019151"/>
    </source>
</evidence>
<reference evidence="2 3" key="1">
    <citation type="journal article" date="2014" name="Genome Announc.">
        <title>Genome Sequence and Methylome of Soil Bacterium Gemmatirosa kalamazoonensis KBS708T, a Member of the Rarely Cultivated Gemmatimonadetes Phylum.</title>
        <authorList>
            <person name="Debruyn J.M."/>
            <person name="Radosevich M."/>
            <person name="Wommack K.E."/>
            <person name="Polson S.W."/>
            <person name="Hauser L.J."/>
            <person name="Fawaz M.N."/>
            <person name="Korlach J."/>
            <person name="Tsai Y.C."/>
        </authorList>
    </citation>
    <scope>NUCLEOTIDE SEQUENCE [LARGE SCALE GENOMIC DNA]</scope>
    <source>
        <strain evidence="2 3">KBS708</strain>
    </source>
</reference>
<dbReference type="SUPFAM" id="SSF55729">
    <property type="entry name" value="Acyl-CoA N-acyltransferases (Nat)"/>
    <property type="match status" value="1"/>
</dbReference>
<dbReference type="STRING" id="861299.J421_0796"/>
<accession>W0RG13</accession>
<dbReference type="PANTHER" id="PTHR41368">
    <property type="entry name" value="PROTEIN YGHO"/>
    <property type="match status" value="1"/>
</dbReference>
<proteinExistence type="predicted"/>
<dbReference type="InParanoid" id="W0RG13"/>